<evidence type="ECO:0000313" key="2">
    <source>
        <dbReference type="EMBL" id="EKY02336.1"/>
    </source>
</evidence>
<protein>
    <submittedName>
        <fullName evidence="2">Uncharacterized protein</fullName>
    </submittedName>
</protein>
<gene>
    <name evidence="2" type="ORF">HMPREF9151_00780</name>
</gene>
<dbReference type="STRING" id="1127699.HMPREF9151_00780"/>
<reference evidence="2 3" key="1">
    <citation type="submission" date="2012-05" db="EMBL/GenBank/DDBJ databases">
        <authorList>
            <person name="Weinstock G."/>
            <person name="Sodergren E."/>
            <person name="Lobos E.A."/>
            <person name="Fulton L."/>
            <person name="Fulton R."/>
            <person name="Courtney L."/>
            <person name="Fronick C."/>
            <person name="O'Laughlin M."/>
            <person name="Godfrey J."/>
            <person name="Wilson R.M."/>
            <person name="Miner T."/>
            <person name="Farmer C."/>
            <person name="Delehaunty K."/>
            <person name="Cordes M."/>
            <person name="Minx P."/>
            <person name="Tomlinson C."/>
            <person name="Chen J."/>
            <person name="Wollam A."/>
            <person name="Pepin K.H."/>
            <person name="Bhonagiri V."/>
            <person name="Zhang X."/>
            <person name="Suruliraj S."/>
            <person name="Warren W."/>
            <person name="Mitreva M."/>
            <person name="Mardis E.R."/>
            <person name="Wilson R.K."/>
        </authorList>
    </citation>
    <scope>NUCLEOTIDE SEQUENCE [LARGE SCALE GENOMIC DNA]</scope>
    <source>
        <strain evidence="2 3">F0055</strain>
    </source>
</reference>
<comment type="caution">
    <text evidence="2">The sequence shown here is derived from an EMBL/GenBank/DDBJ whole genome shotgun (WGS) entry which is preliminary data.</text>
</comment>
<dbReference type="Proteomes" id="UP000010433">
    <property type="component" value="Unassembled WGS sequence"/>
</dbReference>
<keyword evidence="3" id="KW-1185">Reference proteome</keyword>
<keyword evidence="1" id="KW-0812">Transmembrane</keyword>
<dbReference type="PATRIC" id="fig|1127699.3.peg.720"/>
<keyword evidence="1" id="KW-0472">Membrane</keyword>
<dbReference type="EMBL" id="AMEP01000055">
    <property type="protein sequence ID" value="EKY02336.1"/>
    <property type="molecule type" value="Genomic_DNA"/>
</dbReference>
<dbReference type="AlphaFoldDB" id="L1NG96"/>
<evidence type="ECO:0000256" key="1">
    <source>
        <dbReference type="SAM" id="Phobius"/>
    </source>
</evidence>
<proteinExistence type="predicted"/>
<name>L1NG96_9BACT</name>
<sequence length="42" mass="4972">MLCKGVIHSFTLLPLSYFQIVTFLTFKNISCFLFSLQFTFFK</sequence>
<accession>L1NG96</accession>
<keyword evidence="1" id="KW-1133">Transmembrane helix</keyword>
<organism evidence="2 3">
    <name type="scientific">Hoylesella saccharolytica F0055</name>
    <dbReference type="NCBI Taxonomy" id="1127699"/>
    <lineage>
        <taxon>Bacteria</taxon>
        <taxon>Pseudomonadati</taxon>
        <taxon>Bacteroidota</taxon>
        <taxon>Bacteroidia</taxon>
        <taxon>Bacteroidales</taxon>
        <taxon>Prevotellaceae</taxon>
        <taxon>Hoylesella</taxon>
    </lineage>
</organism>
<evidence type="ECO:0000313" key="3">
    <source>
        <dbReference type="Proteomes" id="UP000010433"/>
    </source>
</evidence>
<feature type="transmembrane region" description="Helical" evidence="1">
    <location>
        <begin position="20"/>
        <end position="41"/>
    </location>
</feature>
<dbReference type="HOGENOM" id="CLU_3255956_0_0_10"/>